<evidence type="ECO:0000313" key="2">
    <source>
        <dbReference type="EMBL" id="KAE9392510.1"/>
    </source>
</evidence>
<evidence type="ECO:0000256" key="1">
    <source>
        <dbReference type="SAM" id="MobiDB-lite"/>
    </source>
</evidence>
<gene>
    <name evidence="2" type="ORF">BT96DRAFT_1057017</name>
</gene>
<evidence type="ECO:0000313" key="3">
    <source>
        <dbReference type="Proteomes" id="UP000799118"/>
    </source>
</evidence>
<sequence length="209" mass="23767">MDINVLVLELYMGSRQRYMKFLLFCGVGLMKQDLPQNFDIDPLENFHIDPLVLPQLEPKNYTPASPDRNTAPNAAPEPSNNIKRPTRQVANQNSVAGLNLRDLSGESPSTEPIGETPLGSAWLEQVPTDDLIQMLQTRLQREGTAYQENKPPAYETRFGLVDPLLDFGNERYYWQPISPFDGPNSLSRFSLSWLNLWIDEDSELTEARN</sequence>
<dbReference type="Proteomes" id="UP000799118">
    <property type="component" value="Unassembled WGS sequence"/>
</dbReference>
<dbReference type="AlphaFoldDB" id="A0A6A4H466"/>
<name>A0A6A4H466_9AGAR</name>
<protein>
    <submittedName>
        <fullName evidence="2">Uncharacterized protein</fullName>
    </submittedName>
</protein>
<keyword evidence="3" id="KW-1185">Reference proteome</keyword>
<feature type="compositionally biased region" description="Polar residues" evidence="1">
    <location>
        <begin position="67"/>
        <end position="88"/>
    </location>
</feature>
<proteinExistence type="predicted"/>
<dbReference type="EMBL" id="ML769594">
    <property type="protein sequence ID" value="KAE9392510.1"/>
    <property type="molecule type" value="Genomic_DNA"/>
</dbReference>
<organism evidence="2 3">
    <name type="scientific">Gymnopus androsaceus JB14</name>
    <dbReference type="NCBI Taxonomy" id="1447944"/>
    <lineage>
        <taxon>Eukaryota</taxon>
        <taxon>Fungi</taxon>
        <taxon>Dikarya</taxon>
        <taxon>Basidiomycota</taxon>
        <taxon>Agaricomycotina</taxon>
        <taxon>Agaricomycetes</taxon>
        <taxon>Agaricomycetidae</taxon>
        <taxon>Agaricales</taxon>
        <taxon>Marasmiineae</taxon>
        <taxon>Omphalotaceae</taxon>
        <taxon>Gymnopus</taxon>
    </lineage>
</organism>
<feature type="region of interest" description="Disordered" evidence="1">
    <location>
        <begin position="57"/>
        <end position="88"/>
    </location>
</feature>
<accession>A0A6A4H466</accession>
<reference evidence="2" key="1">
    <citation type="journal article" date="2019" name="Environ. Microbiol.">
        <title>Fungal ecological strategies reflected in gene transcription - a case study of two litter decomposers.</title>
        <authorList>
            <person name="Barbi F."/>
            <person name="Kohler A."/>
            <person name="Barry K."/>
            <person name="Baskaran P."/>
            <person name="Daum C."/>
            <person name="Fauchery L."/>
            <person name="Ihrmark K."/>
            <person name="Kuo A."/>
            <person name="LaButti K."/>
            <person name="Lipzen A."/>
            <person name="Morin E."/>
            <person name="Grigoriev I.V."/>
            <person name="Henrissat B."/>
            <person name="Lindahl B."/>
            <person name="Martin F."/>
        </authorList>
    </citation>
    <scope>NUCLEOTIDE SEQUENCE</scope>
    <source>
        <strain evidence="2">JB14</strain>
    </source>
</reference>